<name>A0A2W2AZ55_9HYPH</name>
<keyword evidence="2" id="KW-1185">Reference proteome</keyword>
<proteinExistence type="predicted"/>
<evidence type="ECO:0000313" key="2">
    <source>
        <dbReference type="Proteomes" id="UP000248795"/>
    </source>
</evidence>
<evidence type="ECO:0000313" key="1">
    <source>
        <dbReference type="EMBL" id="PZF77910.1"/>
    </source>
</evidence>
<gene>
    <name evidence="1" type="ORF">DK847_05640</name>
</gene>
<dbReference type="Proteomes" id="UP000248795">
    <property type="component" value="Unassembled WGS sequence"/>
</dbReference>
<evidence type="ECO:0008006" key="3">
    <source>
        <dbReference type="Google" id="ProtNLM"/>
    </source>
</evidence>
<comment type="caution">
    <text evidence="1">The sequence shown here is derived from an EMBL/GenBank/DDBJ whole genome shotgun (WGS) entry which is preliminary data.</text>
</comment>
<dbReference type="Pfam" id="PF13692">
    <property type="entry name" value="Glyco_trans_1_4"/>
    <property type="match status" value="1"/>
</dbReference>
<dbReference type="SUPFAM" id="SSF53756">
    <property type="entry name" value="UDP-Glycosyltransferase/glycogen phosphorylase"/>
    <property type="match status" value="1"/>
</dbReference>
<accession>A0A2W2AZ55</accession>
<organism evidence="1 2">
    <name type="scientific">Aestuariivirga litoralis</name>
    <dbReference type="NCBI Taxonomy" id="2650924"/>
    <lineage>
        <taxon>Bacteria</taxon>
        <taxon>Pseudomonadati</taxon>
        <taxon>Pseudomonadota</taxon>
        <taxon>Alphaproteobacteria</taxon>
        <taxon>Hyphomicrobiales</taxon>
        <taxon>Aestuariivirgaceae</taxon>
        <taxon>Aestuariivirga</taxon>
    </lineage>
</organism>
<dbReference type="RefSeq" id="WP_111196706.1">
    <property type="nucleotide sequence ID" value="NZ_QKVK01000002.1"/>
</dbReference>
<dbReference type="AlphaFoldDB" id="A0A2W2AZ55"/>
<reference evidence="2" key="1">
    <citation type="submission" date="2018-06" db="EMBL/GenBank/DDBJ databases">
        <title>Aestuariibacter litoralis strain KCTC 52945T.</title>
        <authorList>
            <person name="Li X."/>
            <person name="Salam N."/>
            <person name="Li J.-L."/>
            <person name="Chen Y.-M."/>
            <person name="Yang Z.-W."/>
            <person name="Zhang L.-Y."/>
            <person name="Han M.-X."/>
            <person name="Xiao M."/>
            <person name="Li W.-J."/>
        </authorList>
    </citation>
    <scope>NUCLEOTIDE SEQUENCE [LARGE SCALE GENOMIC DNA]</scope>
    <source>
        <strain evidence="2">KCTC 52945</strain>
    </source>
</reference>
<dbReference type="Gene3D" id="3.40.50.2000">
    <property type="entry name" value="Glycogen Phosphorylase B"/>
    <property type="match status" value="2"/>
</dbReference>
<protein>
    <recommendedName>
        <fullName evidence="3">Glycosyl transferase family 1 domain-containing protein</fullName>
    </recommendedName>
</protein>
<dbReference type="PANTHER" id="PTHR12526:SF630">
    <property type="entry name" value="GLYCOSYLTRANSFERASE"/>
    <property type="match status" value="1"/>
</dbReference>
<sequence>MRILHIIPRWIGGGPERGILEIARHDKDLPGGMTRRVVVLDTPVSAPLFIRARRLGVVLVVNPLPEDLAREIAAADIVEVTYWNHPLLLDLLRRDLPPARLLIRAAIAGNTLPHILYPDLVALADCWVLSAPPGHGASLKGHGDVHHIPALSDMTRLAGHAPRPHQGLRIAYLGSLAATKLSPAFPDIVAATHHPDVTFDLYGDGDAATLERLKHDLEMRRAGARVRFHGHVENIAEAFAEADIFAYPLAAGSYVTSEKALQEAMWAGLPPVLLAGTAATGWIEEGVTGFVAQDCNGFAAALMRLAGDGALRSRIGGAARSMALQRFDPRRNAATMAGLYAGLAGKPKRRRPPLPGAGLSPSQRFLQSLGGEAGQFLHRVGEGPAAPAPEVPLNPGILLHGEGGVMHYANSYPGEETLAHWAMALQGRLGRG</sequence>
<dbReference type="PANTHER" id="PTHR12526">
    <property type="entry name" value="GLYCOSYLTRANSFERASE"/>
    <property type="match status" value="1"/>
</dbReference>
<dbReference type="CDD" id="cd03801">
    <property type="entry name" value="GT4_PimA-like"/>
    <property type="match status" value="1"/>
</dbReference>
<dbReference type="EMBL" id="QKVK01000002">
    <property type="protein sequence ID" value="PZF77910.1"/>
    <property type="molecule type" value="Genomic_DNA"/>
</dbReference>